<dbReference type="EMBL" id="CAJPIJ010000180">
    <property type="protein sequence ID" value="CAG2004139.1"/>
    <property type="molecule type" value="Genomic_DNA"/>
</dbReference>
<proteinExistence type="predicted"/>
<comment type="caution">
    <text evidence="1">The sequence shown here is derived from an EMBL/GenBank/DDBJ whole genome shotgun (WGS) entry which is preliminary data.</text>
</comment>
<accession>A0A9N8RMZ4</accession>
<evidence type="ECO:0000313" key="1">
    <source>
        <dbReference type="EMBL" id="CAG2004139.1"/>
    </source>
</evidence>
<evidence type="ECO:0000313" key="2">
    <source>
        <dbReference type="Proteomes" id="UP000746612"/>
    </source>
</evidence>
<gene>
    <name evidence="1" type="ORF">MDCFG202_LOCUS495887</name>
</gene>
<reference evidence="1" key="1">
    <citation type="submission" date="2021-03" db="EMBL/GenBank/DDBJ databases">
        <authorList>
            <person name="Alouane T."/>
            <person name="Langin T."/>
            <person name="Bonhomme L."/>
        </authorList>
    </citation>
    <scope>NUCLEOTIDE SEQUENCE</scope>
    <source>
        <strain evidence="1">MDC_Fg202</strain>
    </source>
</reference>
<sequence>MDRSAAFEAEKTAIIHFTRKAYKSDAELFAIREQLVRPKTQVKVLRMIMDDGLKYKEYIARAATKGLKAAMELQRLRGLTLRTARQLLIVTVALVVDYASNEWMHARRYRRASPINRAQRIEANVIVGTFLTVATSVAEAEAHITSAYERFWRRAIKMWTDLHTLPTTNPLRSSASHIPKFRRYNRSLFYRVAVALTEISMEGLETINPFTLAPWAE</sequence>
<protein>
    <submittedName>
        <fullName evidence="1">Uncharacterized protein</fullName>
    </submittedName>
</protein>
<dbReference type="AlphaFoldDB" id="A0A9N8RMZ4"/>
<dbReference type="Proteomes" id="UP000746612">
    <property type="component" value="Unassembled WGS sequence"/>
</dbReference>
<organism evidence="1 2">
    <name type="scientific">Gibberella zeae</name>
    <name type="common">Wheat head blight fungus</name>
    <name type="synonym">Fusarium graminearum</name>
    <dbReference type="NCBI Taxonomy" id="5518"/>
    <lineage>
        <taxon>Eukaryota</taxon>
        <taxon>Fungi</taxon>
        <taxon>Dikarya</taxon>
        <taxon>Ascomycota</taxon>
        <taxon>Pezizomycotina</taxon>
        <taxon>Sordariomycetes</taxon>
        <taxon>Hypocreomycetidae</taxon>
        <taxon>Hypocreales</taxon>
        <taxon>Nectriaceae</taxon>
        <taxon>Fusarium</taxon>
    </lineage>
</organism>
<name>A0A9N8RMZ4_GIBZA</name>